<dbReference type="InterPro" id="IPR036388">
    <property type="entry name" value="WH-like_DNA-bd_sf"/>
</dbReference>
<gene>
    <name evidence="7" type="ORF">NCGR_LOCUS20295</name>
</gene>
<organism evidence="7 8">
    <name type="scientific">Miscanthus lutarioriparius</name>
    <dbReference type="NCBI Taxonomy" id="422564"/>
    <lineage>
        <taxon>Eukaryota</taxon>
        <taxon>Viridiplantae</taxon>
        <taxon>Streptophyta</taxon>
        <taxon>Embryophyta</taxon>
        <taxon>Tracheophyta</taxon>
        <taxon>Spermatophyta</taxon>
        <taxon>Magnoliopsida</taxon>
        <taxon>Liliopsida</taxon>
        <taxon>Poales</taxon>
        <taxon>Poaceae</taxon>
        <taxon>PACMAD clade</taxon>
        <taxon>Panicoideae</taxon>
        <taxon>Andropogonodae</taxon>
        <taxon>Andropogoneae</taxon>
        <taxon>Saccharinae</taxon>
        <taxon>Miscanthus</taxon>
    </lineage>
</organism>
<dbReference type="PROSITE" id="PS51683">
    <property type="entry name" value="SAM_OMT_II"/>
    <property type="match status" value="1"/>
</dbReference>
<comment type="pathway">
    <text evidence="1">tRNA modification; wybutosine-tRNA(Phe) biosynthesis.</text>
</comment>
<dbReference type="OrthoDB" id="2410195at2759"/>
<dbReference type="GO" id="GO:0046983">
    <property type="term" value="F:protein dimerization activity"/>
    <property type="evidence" value="ECO:0007669"/>
    <property type="project" value="InterPro"/>
</dbReference>
<dbReference type="Gene3D" id="2.120.10.80">
    <property type="entry name" value="Kelch-type beta propeller"/>
    <property type="match status" value="1"/>
</dbReference>
<dbReference type="EMBL" id="CAJGYO010000005">
    <property type="protein sequence ID" value="CAD6229800.1"/>
    <property type="molecule type" value="Genomic_DNA"/>
</dbReference>
<dbReference type="InterPro" id="IPR036390">
    <property type="entry name" value="WH_DNA-bd_sf"/>
</dbReference>
<dbReference type="GO" id="GO:0008171">
    <property type="term" value="F:O-methyltransferase activity"/>
    <property type="evidence" value="ECO:0007669"/>
    <property type="project" value="InterPro"/>
</dbReference>
<proteinExistence type="predicted"/>
<evidence type="ECO:0000256" key="2">
    <source>
        <dbReference type="ARBA" id="ARBA00022603"/>
    </source>
</evidence>
<protein>
    <recommendedName>
        <fullName evidence="9">O-methyltransferase ZRP4</fullName>
    </recommendedName>
</protein>
<keyword evidence="4" id="KW-0949">S-adenosyl-L-methionine</keyword>
<comment type="caution">
    <text evidence="7">The sequence shown here is derived from an EMBL/GenBank/DDBJ whole genome shotgun (WGS) entry which is preliminary data.</text>
</comment>
<dbReference type="InterPro" id="IPR001077">
    <property type="entry name" value="COMT_C"/>
</dbReference>
<evidence type="ECO:0000259" key="6">
    <source>
        <dbReference type="Pfam" id="PF08100"/>
    </source>
</evidence>
<evidence type="ECO:0008006" key="9">
    <source>
        <dbReference type="Google" id="ProtNLM"/>
    </source>
</evidence>
<dbReference type="Pfam" id="PF08100">
    <property type="entry name" value="Dimerisation"/>
    <property type="match status" value="1"/>
</dbReference>
<evidence type="ECO:0000259" key="5">
    <source>
        <dbReference type="Pfam" id="PF00891"/>
    </source>
</evidence>
<keyword evidence="2" id="KW-0489">Methyltransferase</keyword>
<dbReference type="FunFam" id="1.10.10.10:FF:000213">
    <property type="entry name" value="Coniferyl alcohol 9-O-methyltransferase"/>
    <property type="match status" value="1"/>
</dbReference>
<evidence type="ECO:0000256" key="1">
    <source>
        <dbReference type="ARBA" id="ARBA00004797"/>
    </source>
</evidence>
<dbReference type="InterPro" id="IPR012967">
    <property type="entry name" value="COMT_dimerisation"/>
</dbReference>
<dbReference type="FunFam" id="3.40.50.150:FF:000206">
    <property type="entry name" value="O-methyltransferase ZRP4"/>
    <property type="match status" value="1"/>
</dbReference>
<evidence type="ECO:0000313" key="8">
    <source>
        <dbReference type="Proteomes" id="UP000604825"/>
    </source>
</evidence>
<evidence type="ECO:0000256" key="4">
    <source>
        <dbReference type="ARBA" id="ARBA00022691"/>
    </source>
</evidence>
<name>A0A811NXI5_9POAL</name>
<dbReference type="SUPFAM" id="SSF117281">
    <property type="entry name" value="Kelch motif"/>
    <property type="match status" value="1"/>
</dbReference>
<dbReference type="Proteomes" id="UP000604825">
    <property type="component" value="Unassembled WGS sequence"/>
</dbReference>
<dbReference type="UniPathway" id="UPA00375"/>
<evidence type="ECO:0000256" key="3">
    <source>
        <dbReference type="ARBA" id="ARBA00022679"/>
    </source>
</evidence>
<dbReference type="Gene3D" id="3.40.50.150">
    <property type="entry name" value="Vaccinia Virus protein VP39"/>
    <property type="match status" value="1"/>
</dbReference>
<dbReference type="GO" id="GO:0032259">
    <property type="term" value="P:methylation"/>
    <property type="evidence" value="ECO:0007669"/>
    <property type="project" value="UniProtKB-KW"/>
</dbReference>
<dbReference type="AlphaFoldDB" id="A0A811NXI5"/>
<keyword evidence="8" id="KW-1185">Reference proteome</keyword>
<dbReference type="Pfam" id="PF00891">
    <property type="entry name" value="Methyltransf_2"/>
    <property type="match status" value="1"/>
</dbReference>
<dbReference type="Gene3D" id="1.10.10.10">
    <property type="entry name" value="Winged helix-like DNA-binding domain superfamily/Winged helix DNA-binding domain"/>
    <property type="match status" value="1"/>
</dbReference>
<reference evidence="7" key="1">
    <citation type="submission" date="2020-10" db="EMBL/GenBank/DDBJ databases">
        <authorList>
            <person name="Han B."/>
            <person name="Lu T."/>
            <person name="Zhao Q."/>
            <person name="Huang X."/>
            <person name="Zhao Y."/>
        </authorList>
    </citation>
    <scope>NUCLEOTIDE SEQUENCE</scope>
</reference>
<feature type="domain" description="O-methyltransferase C-terminal" evidence="5">
    <location>
        <begin position="234"/>
        <end position="444"/>
    </location>
</feature>
<sequence length="462" mass="49705">MPGLRRSFFAYAVIGGHDDEKNVVRSTLTYDPDADTWAQLPDMAEEHDEPRGLCVAARGGSRFLVVGGYPTQARVASSCKLQSAPNLQVREQAMDTSRDRGLTTGDELMQAQAELWNHVFAYTRSMSLRCAVELGIPDAVNRLGGAASVPELVAALSLPLPRAPYLRRLMRLLAHAGFFVFDAAAASYGLTPLSRLLVSTATRGAGGQGGLSPFALAMLHPVIVSPSMSLASWFRAADAVNAAARVPFESAHGRDLWAVAKDDREFGAAFNDAMACDGRFVMDVLVRDHSNVFRGLASLVDVGGGSGGAARAIATAFPHIRCSVLELPHVVAAVPTGELGGVEFVAGDMFEHVPKADAVLLKWILHGWDDENCVRLLRRCREAIPSKEDGGRVIVMDLVVGSSPADEKATETQLLWDVMMMGVVGSPGRDEREWRKIFQDAGFSGHKIVAVLGIRSVIEVYP</sequence>
<dbReference type="SUPFAM" id="SSF46785">
    <property type="entry name" value="Winged helix' DNA-binding domain"/>
    <property type="match status" value="1"/>
</dbReference>
<dbReference type="PANTHER" id="PTHR11746">
    <property type="entry name" value="O-METHYLTRANSFERASE"/>
    <property type="match status" value="1"/>
</dbReference>
<dbReference type="InterPro" id="IPR016461">
    <property type="entry name" value="COMT-like"/>
</dbReference>
<accession>A0A811NXI5</accession>
<evidence type="ECO:0000313" key="7">
    <source>
        <dbReference type="EMBL" id="CAD6229800.1"/>
    </source>
</evidence>
<dbReference type="InterPro" id="IPR029063">
    <property type="entry name" value="SAM-dependent_MTases_sf"/>
</dbReference>
<keyword evidence="3" id="KW-0808">Transferase</keyword>
<dbReference type="InterPro" id="IPR015915">
    <property type="entry name" value="Kelch-typ_b-propeller"/>
</dbReference>
<feature type="domain" description="O-methyltransferase dimerisation" evidence="6">
    <location>
        <begin position="116"/>
        <end position="199"/>
    </location>
</feature>
<dbReference type="SUPFAM" id="SSF53335">
    <property type="entry name" value="S-adenosyl-L-methionine-dependent methyltransferases"/>
    <property type="match status" value="1"/>
</dbReference>